<protein>
    <recommendedName>
        <fullName evidence="3">Nucleotidyl transferase AbiEii/AbiGii toxin family protein</fullName>
    </recommendedName>
</protein>
<dbReference type="RefSeq" id="WP_021006630.1">
    <property type="nucleotide sequence ID" value="NC_022247.1"/>
</dbReference>
<name>T1X879_VARPD</name>
<evidence type="ECO:0000313" key="1">
    <source>
        <dbReference type="EMBL" id="AGU49117.1"/>
    </source>
</evidence>
<dbReference type="InterPro" id="IPR014942">
    <property type="entry name" value="AbiEii"/>
</dbReference>
<dbReference type="Proteomes" id="UP000016223">
    <property type="component" value="Chromosome 1"/>
</dbReference>
<dbReference type="AlphaFoldDB" id="T1X879"/>
<evidence type="ECO:0008006" key="3">
    <source>
        <dbReference type="Google" id="ProtNLM"/>
    </source>
</evidence>
<accession>T1X879</accession>
<proteinExistence type="predicted"/>
<reference evidence="1 2" key="1">
    <citation type="submission" date="2012-10" db="EMBL/GenBank/DDBJ databases">
        <title>Genome sequence of Variovorax paradoxus B4.</title>
        <authorList>
            <person name="Schuldes J."/>
            <person name="Brandt U."/>
            <person name="Hiessl S."/>
            <person name="Wuebbeler J.H."/>
            <person name="Thuermer A."/>
            <person name="Steinbuechel A."/>
            <person name="Daniel R."/>
        </authorList>
    </citation>
    <scope>NUCLEOTIDE SEQUENCE [LARGE SCALE GENOMIC DNA]</scope>
    <source>
        <strain evidence="1 2">B4</strain>
    </source>
</reference>
<dbReference type="PATRIC" id="fig|1246301.3.peg.2044"/>
<organism evidence="1 2">
    <name type="scientific">Variovorax paradoxus B4</name>
    <dbReference type="NCBI Taxonomy" id="1246301"/>
    <lineage>
        <taxon>Bacteria</taxon>
        <taxon>Pseudomonadati</taxon>
        <taxon>Pseudomonadota</taxon>
        <taxon>Betaproteobacteria</taxon>
        <taxon>Burkholderiales</taxon>
        <taxon>Comamonadaceae</taxon>
        <taxon>Variovorax</taxon>
    </lineage>
</organism>
<dbReference type="KEGG" id="vpd:VAPA_1c20130"/>
<dbReference type="Pfam" id="PF08843">
    <property type="entry name" value="AbiEii"/>
    <property type="match status" value="1"/>
</dbReference>
<sequence>MSRNLAASIRARLKQRADATKQDFNLTLTHYGLERLLYRLSVSPHAANYLLKGALLFSLWYDQPHRPTRDADLLGFGPDDLDTAVAAFREICQIEVEDGIAFDPASVKGSVIRKEAGYGGVRIDLRAKLDGARIALQVDIGFGDAVTPAPETVSYPVLLEDLPAPQLRSYPKYTVVAEKFHAVCLLGMANTRMKDYFDLWVLLAEDALEAAELRRAVEATFDRRKLAMPSTLPSGLSDAFVQDAAKQRQWAAFLKKNRLEALDLAQVVALLRGEFQKLGAYKNNEEHLAKGKKGTVFGGVAEVGVTIEELQRREAKL</sequence>
<evidence type="ECO:0000313" key="2">
    <source>
        <dbReference type="Proteomes" id="UP000016223"/>
    </source>
</evidence>
<dbReference type="HOGENOM" id="CLU_067323_0_0_4"/>
<dbReference type="EMBL" id="CP003911">
    <property type="protein sequence ID" value="AGU49117.1"/>
    <property type="molecule type" value="Genomic_DNA"/>
</dbReference>
<gene>
    <name evidence="1" type="ORF">VAPA_1c20130</name>
</gene>